<reference evidence="2 3" key="1">
    <citation type="submission" date="2016-11" db="EMBL/GenBank/DDBJ databases">
        <authorList>
            <consortium name="Pathogen Informatics"/>
        </authorList>
    </citation>
    <scope>NUCLEOTIDE SEQUENCE [LARGE SCALE GENOMIC DNA]</scope>
    <source>
        <strain evidence="2 3">104</strain>
    </source>
</reference>
<dbReference type="Gene3D" id="2.60.40.1080">
    <property type="match status" value="1"/>
</dbReference>
<evidence type="ECO:0000259" key="1">
    <source>
        <dbReference type="SMART" id="SM00635"/>
    </source>
</evidence>
<dbReference type="Pfam" id="PF02368">
    <property type="entry name" value="Big_2"/>
    <property type="match status" value="1"/>
</dbReference>
<comment type="caution">
    <text evidence="2">The sequence shown here is derived from an EMBL/GenBank/DDBJ whole genome shotgun (WGS) entry which is preliminary data.</text>
</comment>
<dbReference type="Proteomes" id="UP000185210">
    <property type="component" value="Unassembled WGS sequence"/>
</dbReference>
<dbReference type="EMBL" id="FSHM01000004">
    <property type="protein sequence ID" value="SIB16893.1"/>
    <property type="molecule type" value="Genomic_DNA"/>
</dbReference>
<dbReference type="InterPro" id="IPR003343">
    <property type="entry name" value="Big_2"/>
</dbReference>
<dbReference type="AlphaFoldDB" id="A0AB38D0D3"/>
<name>A0AB38D0D3_9MYCO</name>
<dbReference type="InterPro" id="IPR008964">
    <property type="entry name" value="Invasin/intimin_cell_adhesion"/>
</dbReference>
<dbReference type="SMART" id="SM00635">
    <property type="entry name" value="BID_2"/>
    <property type="match status" value="1"/>
</dbReference>
<evidence type="ECO:0000313" key="2">
    <source>
        <dbReference type="EMBL" id="SIB16893.1"/>
    </source>
</evidence>
<dbReference type="RefSeq" id="WP_074292891.1">
    <property type="nucleotide sequence ID" value="NZ_FSFF01000001.1"/>
</dbReference>
<feature type="domain" description="BIG2" evidence="1">
    <location>
        <begin position="218"/>
        <end position="295"/>
    </location>
</feature>
<gene>
    <name evidence="2" type="ORF">SAMEA2070301_03090</name>
</gene>
<proteinExistence type="predicted"/>
<organism evidence="2 3">
    <name type="scientific">Mycobacteroides abscessus subsp. abscessus</name>
    <dbReference type="NCBI Taxonomy" id="1185650"/>
    <lineage>
        <taxon>Bacteria</taxon>
        <taxon>Bacillati</taxon>
        <taxon>Actinomycetota</taxon>
        <taxon>Actinomycetes</taxon>
        <taxon>Mycobacteriales</taxon>
        <taxon>Mycobacteriaceae</taxon>
        <taxon>Mycobacteroides</taxon>
        <taxon>Mycobacteroides abscessus</taxon>
    </lineage>
</organism>
<sequence>MADFETIRDANNDLIRANMHFAILFDDMDNPAVATLEDLVTGDLDVPATAESAGMIEKKAGVSITHNIDSTDIESYGDAEPARTIISKRTVQFEAEFLETKKVVLEKFWGTVFGSDNLTVSPGGGVTLKAPTLPRNIFYRAYLVASDDVNGEDLFAYYIMPRTKLVKVDNQDSKDDGAVTYKMTFQAFRDREMGFSVLQGWCGPGWLRLVDKTGFVAPVVSITATPSTATVAVAGNSQITVTGDNGINYTPIAKYVSSAPTKASVDKQGKVTGVATGSATITATYQGKTSTVSITVS</sequence>
<evidence type="ECO:0000313" key="3">
    <source>
        <dbReference type="Proteomes" id="UP000185210"/>
    </source>
</evidence>
<protein>
    <submittedName>
        <fullName evidence="2">Bacterial Ig-like domain (Group 2)</fullName>
    </submittedName>
</protein>
<accession>A0AB38D0D3</accession>
<dbReference type="SUPFAM" id="SSF49373">
    <property type="entry name" value="Invasin/intimin cell-adhesion fragments"/>
    <property type="match status" value="1"/>
</dbReference>